<evidence type="ECO:0000256" key="4">
    <source>
        <dbReference type="ARBA" id="ARBA00023136"/>
    </source>
</evidence>
<dbReference type="GO" id="GO:0022857">
    <property type="term" value="F:transmembrane transporter activity"/>
    <property type="evidence" value="ECO:0007669"/>
    <property type="project" value="InterPro"/>
</dbReference>
<feature type="transmembrane region" description="Helical" evidence="6">
    <location>
        <begin position="302"/>
        <end position="319"/>
    </location>
</feature>
<feature type="domain" description="Threonine/serine exporter-like N-terminal" evidence="7">
    <location>
        <begin position="17"/>
        <end position="259"/>
    </location>
</feature>
<dbReference type="EMBL" id="FUZV01000002">
    <property type="protein sequence ID" value="SKC74469.1"/>
    <property type="molecule type" value="Genomic_DNA"/>
</dbReference>
<dbReference type="Pfam" id="PF12821">
    <property type="entry name" value="ThrE_2"/>
    <property type="match status" value="1"/>
</dbReference>
<feature type="transmembrane region" description="Helical" evidence="6">
    <location>
        <begin position="356"/>
        <end position="376"/>
    </location>
</feature>
<dbReference type="GO" id="GO:0016020">
    <property type="term" value="C:membrane"/>
    <property type="evidence" value="ECO:0007669"/>
    <property type="project" value="UniProtKB-SubCell"/>
</dbReference>
<proteinExistence type="inferred from homology"/>
<name>A0A1T5LFM5_9GAMM</name>
<keyword evidence="3 6" id="KW-1133">Transmembrane helix</keyword>
<dbReference type="Proteomes" id="UP000190341">
    <property type="component" value="Unassembled WGS sequence"/>
</dbReference>
<evidence type="ECO:0000259" key="8">
    <source>
        <dbReference type="Pfam" id="PF12821"/>
    </source>
</evidence>
<dbReference type="STRING" id="428993.SAMN06296058_2404"/>
<comment type="similarity">
    <text evidence="5">Belongs to the ThrE exporter (TC 2.A.79) family.</text>
</comment>
<dbReference type="Pfam" id="PF06738">
    <property type="entry name" value="ThrE"/>
    <property type="match status" value="1"/>
</dbReference>
<feature type="transmembrane region" description="Helical" evidence="6">
    <location>
        <begin position="152"/>
        <end position="169"/>
    </location>
</feature>
<evidence type="ECO:0000259" key="7">
    <source>
        <dbReference type="Pfam" id="PF06738"/>
    </source>
</evidence>
<feature type="domain" description="Threonine/Serine exporter ThrE" evidence="8">
    <location>
        <begin position="283"/>
        <end position="406"/>
    </location>
</feature>
<dbReference type="InterPro" id="IPR010619">
    <property type="entry name" value="ThrE-like_N"/>
</dbReference>
<sequence>MSEPSTTSATYAQRIAFVCEIASRLHSYGTTAQRLEAAVAAVAQRLGLDCEPWSNPTGLILSFNDPTRPLGASDTTRVIRLAPGETDLNKLSQADRIAEDVMAGHLSVAEGHTALRSLDRKPSRSWRVMQVLASGLASGAVAGLWRLPWVDIGAATLIGVLIGVFNHLLERRPQMKEAADAVSAFMAGFVAVLVANFVAPLNLNTVIIASLIVLLPGMSLTNAVNELTSQHLVSGVARFAGAMATILKLTVGSLIAITLAQLLGLYPEVRALRPQPEWVEWCAMVVAAYAFAVLFKAHRRDYVWVMAAAIGGYSISRYAGQAWGAPVGIFLSALVLTAAGNAFARWANRPGALIRVPGILMLVPGSASLRGLMNLVQQQDVGVGQSALLGVTNIVMALIAGLLFGNLVVSARKNL</sequence>
<evidence type="ECO:0000256" key="6">
    <source>
        <dbReference type="SAM" id="Phobius"/>
    </source>
</evidence>
<reference evidence="9 10" key="1">
    <citation type="submission" date="2017-02" db="EMBL/GenBank/DDBJ databases">
        <authorList>
            <person name="Peterson S.W."/>
        </authorList>
    </citation>
    <scope>NUCLEOTIDE SEQUENCE [LARGE SCALE GENOMIC DNA]</scope>
    <source>
        <strain evidence="9 10">P15</strain>
    </source>
</reference>
<keyword evidence="2 6" id="KW-0812">Transmembrane</keyword>
<evidence type="ECO:0000256" key="5">
    <source>
        <dbReference type="ARBA" id="ARBA00034125"/>
    </source>
</evidence>
<dbReference type="OrthoDB" id="1490274at2"/>
<dbReference type="PANTHER" id="PTHR31082:SF4">
    <property type="entry name" value="PHEROMONE-REGULATED MEMBRANE PROTEIN 10"/>
    <property type="match status" value="1"/>
</dbReference>
<dbReference type="AlphaFoldDB" id="A0A1T5LFM5"/>
<protein>
    <submittedName>
        <fullName evidence="9">Uncharacterized membrane protein YjjP, DUF1212 family</fullName>
    </submittedName>
</protein>
<feature type="transmembrane region" description="Helical" evidence="6">
    <location>
        <begin position="245"/>
        <end position="266"/>
    </location>
</feature>
<keyword evidence="4 6" id="KW-0472">Membrane</keyword>
<feature type="transmembrane region" description="Helical" evidence="6">
    <location>
        <begin position="205"/>
        <end position="224"/>
    </location>
</feature>
<evidence type="ECO:0000256" key="2">
    <source>
        <dbReference type="ARBA" id="ARBA00022692"/>
    </source>
</evidence>
<accession>A0A1T5LFM5</accession>
<feature type="transmembrane region" description="Helical" evidence="6">
    <location>
        <begin position="325"/>
        <end position="344"/>
    </location>
</feature>
<dbReference type="RefSeq" id="WP_079724769.1">
    <property type="nucleotide sequence ID" value="NZ_BMCL01000001.1"/>
</dbReference>
<evidence type="ECO:0000313" key="10">
    <source>
        <dbReference type="Proteomes" id="UP000190341"/>
    </source>
</evidence>
<evidence type="ECO:0000256" key="3">
    <source>
        <dbReference type="ARBA" id="ARBA00022989"/>
    </source>
</evidence>
<feature type="transmembrane region" description="Helical" evidence="6">
    <location>
        <begin position="278"/>
        <end position="295"/>
    </location>
</feature>
<comment type="subcellular location">
    <subcellularLocation>
        <location evidence="1">Membrane</location>
        <topology evidence="1">Multi-pass membrane protein</topology>
    </subcellularLocation>
</comment>
<gene>
    <name evidence="9" type="ORF">SAMN06296058_2404</name>
</gene>
<dbReference type="InterPro" id="IPR051361">
    <property type="entry name" value="ThrE/Ser_Exporter"/>
</dbReference>
<evidence type="ECO:0000256" key="1">
    <source>
        <dbReference type="ARBA" id="ARBA00004141"/>
    </source>
</evidence>
<organism evidence="9 10">
    <name type="scientific">Pseudoxanthomonas indica</name>
    <dbReference type="NCBI Taxonomy" id="428993"/>
    <lineage>
        <taxon>Bacteria</taxon>
        <taxon>Pseudomonadati</taxon>
        <taxon>Pseudomonadota</taxon>
        <taxon>Gammaproteobacteria</taxon>
        <taxon>Lysobacterales</taxon>
        <taxon>Lysobacteraceae</taxon>
        <taxon>Pseudoxanthomonas</taxon>
    </lineage>
</organism>
<dbReference type="PANTHER" id="PTHR31082">
    <property type="entry name" value="PHEROMONE-REGULATED MEMBRANE PROTEIN 10"/>
    <property type="match status" value="1"/>
</dbReference>
<keyword evidence="10" id="KW-1185">Reference proteome</keyword>
<feature type="transmembrane region" description="Helical" evidence="6">
    <location>
        <begin position="388"/>
        <end position="409"/>
    </location>
</feature>
<feature type="transmembrane region" description="Helical" evidence="6">
    <location>
        <begin position="181"/>
        <end position="199"/>
    </location>
</feature>
<dbReference type="InterPro" id="IPR024528">
    <property type="entry name" value="ThrE_2"/>
</dbReference>
<evidence type="ECO:0000313" key="9">
    <source>
        <dbReference type="EMBL" id="SKC74469.1"/>
    </source>
</evidence>